<name>Q9GMM9_MACFA</name>
<feature type="compositionally biased region" description="Basic residues" evidence="1">
    <location>
        <begin position="68"/>
        <end position="80"/>
    </location>
</feature>
<dbReference type="AlphaFoldDB" id="Q9GMM9"/>
<feature type="compositionally biased region" description="Basic and acidic residues" evidence="1">
    <location>
        <begin position="43"/>
        <end position="67"/>
    </location>
</feature>
<protein>
    <submittedName>
        <fullName evidence="2">Uncharacterized protein</fullName>
    </submittedName>
</protein>
<sequence>MLFGNSLGLAEKEESNIKNLKKQDRRFRFLAASSVYRRRKERRKEGRKEKEKRKEGKEKKENEERRERERKKERKERKRN</sequence>
<evidence type="ECO:0000256" key="1">
    <source>
        <dbReference type="SAM" id="MobiDB-lite"/>
    </source>
</evidence>
<accession>Q9GMM9</accession>
<reference evidence="2" key="1">
    <citation type="submission" date="2000-08" db="EMBL/GenBank/DDBJ databases">
        <title>Isolation of full-length cDNA clones from macaque brain cDNA libraries.</title>
        <authorList>
            <person name="Osada N."/>
            <person name="Hida M."/>
            <person name="Kusuda J."/>
            <person name="Tanuma R."/>
            <person name="Iseki K."/>
            <person name="Hirai M."/>
            <person name="Terao K."/>
            <person name="Suzuki Y."/>
            <person name="Sugano S."/>
            <person name="Hashimoto K."/>
        </authorList>
    </citation>
    <scope>NUCLEOTIDE SEQUENCE</scope>
    <source>
        <tissue evidence="2">Brain parietal lobe</tissue>
    </source>
</reference>
<evidence type="ECO:0000313" key="2">
    <source>
        <dbReference type="EMBL" id="BAB12327.1"/>
    </source>
</evidence>
<organism evidence="2">
    <name type="scientific">Macaca fascicularis</name>
    <name type="common">Crab-eating macaque</name>
    <name type="synonym">Cynomolgus monkey</name>
    <dbReference type="NCBI Taxonomy" id="9541"/>
    <lineage>
        <taxon>Eukaryota</taxon>
        <taxon>Metazoa</taxon>
        <taxon>Chordata</taxon>
        <taxon>Craniata</taxon>
        <taxon>Vertebrata</taxon>
        <taxon>Euteleostomi</taxon>
        <taxon>Mammalia</taxon>
        <taxon>Eutheria</taxon>
        <taxon>Euarchontoglires</taxon>
        <taxon>Primates</taxon>
        <taxon>Haplorrhini</taxon>
        <taxon>Catarrhini</taxon>
        <taxon>Cercopithecidae</taxon>
        <taxon>Cercopithecinae</taxon>
        <taxon>Macaca</taxon>
    </lineage>
</organism>
<feature type="region of interest" description="Disordered" evidence="1">
    <location>
        <begin position="1"/>
        <end position="80"/>
    </location>
</feature>
<proteinExistence type="evidence at transcript level"/>
<dbReference type="EMBL" id="AB047906">
    <property type="protein sequence ID" value="BAB12327.1"/>
    <property type="molecule type" value="mRNA"/>
</dbReference>